<dbReference type="InterPro" id="IPR054289">
    <property type="entry name" value="DUF7025"/>
</dbReference>
<dbReference type="GO" id="GO:0005524">
    <property type="term" value="F:ATP binding"/>
    <property type="evidence" value="ECO:0007669"/>
    <property type="project" value="InterPro"/>
</dbReference>
<dbReference type="CDD" id="cd19481">
    <property type="entry name" value="RecA-like_protease"/>
    <property type="match status" value="1"/>
</dbReference>
<dbReference type="SMART" id="SM00382">
    <property type="entry name" value="AAA"/>
    <property type="match status" value="1"/>
</dbReference>
<feature type="domain" description="AAA+ ATPase" evidence="2">
    <location>
        <begin position="509"/>
        <end position="637"/>
    </location>
</feature>
<dbReference type="InterPro" id="IPR003593">
    <property type="entry name" value="AAA+_ATPase"/>
</dbReference>
<feature type="region of interest" description="Disordered" evidence="1">
    <location>
        <begin position="740"/>
        <end position="770"/>
    </location>
</feature>
<dbReference type="Gene3D" id="3.40.50.300">
    <property type="entry name" value="P-loop containing nucleotide triphosphate hydrolases"/>
    <property type="match status" value="1"/>
</dbReference>
<dbReference type="InterPro" id="IPR027417">
    <property type="entry name" value="P-loop_NTPase"/>
</dbReference>
<dbReference type="SUPFAM" id="SSF52540">
    <property type="entry name" value="P-loop containing nucleoside triphosphate hydrolases"/>
    <property type="match status" value="1"/>
</dbReference>
<sequence length="770" mass="82950">MGNRAMQRSPDPASTWGKRAVARQAIEAAAPARTWWVPRGGTRGDLAYLVEEAVACAAVEPLEFAGGLVQTILLTDARRSVIRVFEDKEGEVRSMVEILRATAVRSRALAEVASSSSSTSGGVVVLCFRFADLEKSLPEIREWLAGHPDYLEGAELLEKALAPVFDAMELSGPGLLPNSRGDGPGLEAGTESKELDEMVLWSQLKALFYEGIEVMFPDAGGIAGGRVKGTQSVVPSCGAPYLLVHTKVIMSDGKCFYFKTINLPIVQFAGRVAVNDLPVRPMDRETRGLLHERGKKFASLAIGPHFRQYEGAVFVRETLGVRRISAPGRIMLDGVAFGDFNPNYPFFKNKGDGFNHMHRKMAKAQAAGRGADAADNARLREVDLHLTWPTLPSFSLSRKVWAEAVVDNISPIAFRDDAFDHLVLDSPRKALLQSLVEYAVGRDGDTEMEEKADCGGACAAAKGEEEANGAEDHVEAAAAAGGGGAGSVAPASQGHASQMFTDVIDGKGGGCIFLLHGPPGVGKTLTAEAIAELLHRPLYSVGVGELGTNPREVDEALRRLLELAERWNAVTLLDEADIFLEERSADNDIVRNAMVSVFLRCLEYHQGVLFLTTNRMRNLDHAFHSRVSVTLQYSPLDEETRYSVWKSLLSAASAGVNPQEGDGHTLDPGVAQPAEPGTQVVQSGRATAVAIALTDQEVRALAKTPMNGRQIKTAIRLSLAVAAMEAKPLSISHVRHTLQYSNSMPDSHHKDGDYVTSKHGVHEGRGGESK</sequence>
<feature type="compositionally biased region" description="Basic and acidic residues" evidence="1">
    <location>
        <begin position="760"/>
        <end position="770"/>
    </location>
</feature>
<dbReference type="GO" id="GO:0016887">
    <property type="term" value="F:ATP hydrolysis activity"/>
    <property type="evidence" value="ECO:0007669"/>
    <property type="project" value="InterPro"/>
</dbReference>
<organism evidence="3">
    <name type="scientific">Rhizochromulina marina</name>
    <dbReference type="NCBI Taxonomy" id="1034831"/>
    <lineage>
        <taxon>Eukaryota</taxon>
        <taxon>Sar</taxon>
        <taxon>Stramenopiles</taxon>
        <taxon>Ochrophyta</taxon>
        <taxon>Dictyochophyceae</taxon>
        <taxon>Rhizochromulinales</taxon>
        <taxon>Rhizochromulina</taxon>
    </lineage>
</organism>
<evidence type="ECO:0000259" key="2">
    <source>
        <dbReference type="SMART" id="SM00382"/>
    </source>
</evidence>
<dbReference type="InterPro" id="IPR003959">
    <property type="entry name" value="ATPase_AAA_core"/>
</dbReference>
<proteinExistence type="predicted"/>
<protein>
    <recommendedName>
        <fullName evidence="2">AAA+ ATPase domain-containing protein</fullName>
    </recommendedName>
</protein>
<reference evidence="3" key="1">
    <citation type="submission" date="2021-01" db="EMBL/GenBank/DDBJ databases">
        <authorList>
            <person name="Corre E."/>
            <person name="Pelletier E."/>
            <person name="Niang G."/>
            <person name="Scheremetjew M."/>
            <person name="Finn R."/>
            <person name="Kale V."/>
            <person name="Holt S."/>
            <person name="Cochrane G."/>
            <person name="Meng A."/>
            <person name="Brown T."/>
            <person name="Cohen L."/>
        </authorList>
    </citation>
    <scope>NUCLEOTIDE SEQUENCE</scope>
    <source>
        <strain evidence="3">CCMP1243</strain>
    </source>
</reference>
<name>A0A7S2RB76_9STRA</name>
<dbReference type="EMBL" id="HBHJ01004218">
    <property type="protein sequence ID" value="CAD9666099.1"/>
    <property type="molecule type" value="Transcribed_RNA"/>
</dbReference>
<evidence type="ECO:0000313" key="3">
    <source>
        <dbReference type="EMBL" id="CAD9666099.1"/>
    </source>
</evidence>
<dbReference type="Pfam" id="PF22942">
    <property type="entry name" value="DUF7025"/>
    <property type="match status" value="1"/>
</dbReference>
<dbReference type="PANTHER" id="PTHR46411">
    <property type="entry name" value="FAMILY ATPASE, PUTATIVE-RELATED"/>
    <property type="match status" value="1"/>
</dbReference>
<accession>A0A7S2RB76</accession>
<dbReference type="PANTHER" id="PTHR46411:SF3">
    <property type="entry name" value="AAA+ ATPASE DOMAIN-CONTAINING PROTEIN"/>
    <property type="match status" value="1"/>
</dbReference>
<gene>
    <name evidence="3" type="ORF">RMAR1173_LOCUS2727</name>
</gene>
<evidence type="ECO:0000256" key="1">
    <source>
        <dbReference type="SAM" id="MobiDB-lite"/>
    </source>
</evidence>
<dbReference type="AlphaFoldDB" id="A0A7S2RB76"/>
<dbReference type="Pfam" id="PF00004">
    <property type="entry name" value="AAA"/>
    <property type="match status" value="1"/>
</dbReference>